<proteinExistence type="predicted"/>
<dbReference type="EMBL" id="FQUV01000011">
    <property type="protein sequence ID" value="SHF74587.1"/>
    <property type="molecule type" value="Genomic_DNA"/>
</dbReference>
<keyword evidence="2" id="KW-1185">Reference proteome</keyword>
<sequence length="182" mass="20564">MHARLLLTQHFLAVAADFMLRCSPSRGSSHSLMPTSVDFRPTLRRILHELTEGGTEPTLRLFQLMAAFPGLHLQRKAPRAESGLSLRVRTRMAALRKQTFANELKCKGEMVSALGGSRWGWAITVRSSSRAASRESIAKGLTLGSRNYWSHFIFPYQQHPRSTLAGQLQNALQRQWFPHKRA</sequence>
<dbReference type="AlphaFoldDB" id="A0A1M5E5S8"/>
<accession>A0A1M5E5S8</accession>
<organism evidence="1 2">
    <name type="scientific">Litoreibacter ascidiaceicola</name>
    <dbReference type="NCBI Taxonomy" id="1486859"/>
    <lineage>
        <taxon>Bacteria</taxon>
        <taxon>Pseudomonadati</taxon>
        <taxon>Pseudomonadota</taxon>
        <taxon>Alphaproteobacteria</taxon>
        <taxon>Rhodobacterales</taxon>
        <taxon>Roseobacteraceae</taxon>
        <taxon>Litoreibacter</taxon>
    </lineage>
</organism>
<evidence type="ECO:0000313" key="1">
    <source>
        <dbReference type="EMBL" id="SHF74587.1"/>
    </source>
</evidence>
<name>A0A1M5E5S8_9RHOB</name>
<gene>
    <name evidence="1" type="ORF">SAMN05444273_11135</name>
</gene>
<dbReference type="Proteomes" id="UP000184144">
    <property type="component" value="Unassembled WGS sequence"/>
</dbReference>
<protein>
    <submittedName>
        <fullName evidence="1">Uncharacterized protein</fullName>
    </submittedName>
</protein>
<reference evidence="2" key="1">
    <citation type="submission" date="2016-11" db="EMBL/GenBank/DDBJ databases">
        <authorList>
            <person name="Varghese N."/>
            <person name="Submissions S."/>
        </authorList>
    </citation>
    <scope>NUCLEOTIDE SEQUENCE [LARGE SCALE GENOMIC DNA]</scope>
    <source>
        <strain evidence="2">DSM 100566</strain>
    </source>
</reference>
<evidence type="ECO:0000313" key="2">
    <source>
        <dbReference type="Proteomes" id="UP000184144"/>
    </source>
</evidence>